<evidence type="ECO:0000313" key="3">
    <source>
        <dbReference type="Proteomes" id="UP001151760"/>
    </source>
</evidence>
<evidence type="ECO:0000256" key="1">
    <source>
        <dbReference type="SAM" id="MobiDB-lite"/>
    </source>
</evidence>
<name>A0ABQ4Z370_9ASTR</name>
<evidence type="ECO:0000313" key="2">
    <source>
        <dbReference type="EMBL" id="GJS84260.1"/>
    </source>
</evidence>
<protein>
    <submittedName>
        <fullName evidence="2">Uncharacterized protein</fullName>
    </submittedName>
</protein>
<dbReference type="Proteomes" id="UP001151760">
    <property type="component" value="Unassembled WGS sequence"/>
</dbReference>
<feature type="region of interest" description="Disordered" evidence="1">
    <location>
        <begin position="1"/>
        <end position="61"/>
    </location>
</feature>
<reference evidence="2" key="2">
    <citation type="submission" date="2022-01" db="EMBL/GenBank/DDBJ databases">
        <authorList>
            <person name="Yamashiro T."/>
            <person name="Shiraishi A."/>
            <person name="Satake H."/>
            <person name="Nakayama K."/>
        </authorList>
    </citation>
    <scope>NUCLEOTIDE SEQUENCE</scope>
</reference>
<reference evidence="2" key="1">
    <citation type="journal article" date="2022" name="Int. J. Mol. Sci.">
        <title>Draft Genome of Tanacetum Coccineum: Genomic Comparison of Closely Related Tanacetum-Family Plants.</title>
        <authorList>
            <person name="Yamashiro T."/>
            <person name="Shiraishi A."/>
            <person name="Nakayama K."/>
            <person name="Satake H."/>
        </authorList>
    </citation>
    <scope>NUCLEOTIDE SEQUENCE</scope>
</reference>
<feature type="compositionally biased region" description="Polar residues" evidence="1">
    <location>
        <begin position="235"/>
        <end position="260"/>
    </location>
</feature>
<accession>A0ABQ4Z370</accession>
<comment type="caution">
    <text evidence="2">The sequence shown here is derived from an EMBL/GenBank/DDBJ whole genome shotgun (WGS) entry which is preliminary data.</text>
</comment>
<gene>
    <name evidence="2" type="ORF">Tco_0750801</name>
</gene>
<keyword evidence="3" id="KW-1185">Reference proteome</keyword>
<sequence length="650" mass="75572">MALEERIVEFDEGQTGSNPGKTPESRPPPKLELKEEDQAGSDPGQSHVAQAGPNPEPMHKEFIATVYPKVHESLKLTTEEQVYLENPLSSSGTLSSMKNLEDDKTTQDLAFEVYKLENHDLYSKIDKQVNEVVKEVVHNDLQAPLRECFRGLSEFQMKEILHDRMFESNSYRSHPDHITLYEALEVFMQRENNDELHASLTKSHKRRRDDQDPPPPPLKDSDRSKKKKHDYDVSASKQPPVQKSSPWKTSNLREAPSSSSKQKHASPFEQPVNDDLIPKVMHLSESEDTGAAHLSKIKTRPDWLTPLPEEETPKTPEPDWVIPPIELLETENNWADAMAKTYKDPEENKLLRKTRDMTYFIHWYCKQIGKKKLVKSDFEDQIGLINPEGNRVIHDMSKPLPLGVPAGQITIQAQYFFNKDLEYLVSGNKERRHALSISKLKAAYYPDFGLKELVLSLWTESESDYDISSAYDISHWWFKSKEFYITSHNAPSDRNAIRSHIKILSVFSLKTYSRYGKLNHLSGADKVHLSTAVNLWTRNIVIRQRVEDLQLGTESYQTKLNITQPSWDATDFLFKEDYTILDYMVKDYELYKYNPGMENRIWNDDDKQRSQEFIKLIKRRLKIRRIFRSLKSFVSGRIRDIDYRLIERTE</sequence>
<feature type="region of interest" description="Disordered" evidence="1">
    <location>
        <begin position="200"/>
        <end position="273"/>
    </location>
</feature>
<organism evidence="2 3">
    <name type="scientific">Tanacetum coccineum</name>
    <dbReference type="NCBI Taxonomy" id="301880"/>
    <lineage>
        <taxon>Eukaryota</taxon>
        <taxon>Viridiplantae</taxon>
        <taxon>Streptophyta</taxon>
        <taxon>Embryophyta</taxon>
        <taxon>Tracheophyta</taxon>
        <taxon>Spermatophyta</taxon>
        <taxon>Magnoliopsida</taxon>
        <taxon>eudicotyledons</taxon>
        <taxon>Gunneridae</taxon>
        <taxon>Pentapetalae</taxon>
        <taxon>asterids</taxon>
        <taxon>campanulids</taxon>
        <taxon>Asterales</taxon>
        <taxon>Asteraceae</taxon>
        <taxon>Asteroideae</taxon>
        <taxon>Anthemideae</taxon>
        <taxon>Anthemidinae</taxon>
        <taxon>Tanacetum</taxon>
    </lineage>
</organism>
<dbReference type="EMBL" id="BQNB010010961">
    <property type="protein sequence ID" value="GJS84260.1"/>
    <property type="molecule type" value="Genomic_DNA"/>
</dbReference>
<feature type="compositionally biased region" description="Basic and acidic residues" evidence="1">
    <location>
        <begin position="23"/>
        <end position="37"/>
    </location>
</feature>
<proteinExistence type="predicted"/>